<dbReference type="CDD" id="cd00093">
    <property type="entry name" value="HTH_XRE"/>
    <property type="match status" value="1"/>
</dbReference>
<sequence>MNLINLEFLKNRRCELGITMQEMATHMGFKNASTYLKYETGEYKIKANHLPVLTTVLKCNIDELFFVKKISKTAI</sequence>
<dbReference type="InterPro" id="IPR010982">
    <property type="entry name" value="Lambda_DNA-bd_dom_sf"/>
</dbReference>
<dbReference type="RefSeq" id="WP_034747515.1">
    <property type="nucleotide sequence ID" value="NZ_BAUT01000037.1"/>
</dbReference>
<dbReference type="Gene3D" id="1.10.260.40">
    <property type="entry name" value="lambda repressor-like DNA-binding domains"/>
    <property type="match status" value="1"/>
</dbReference>
<comment type="caution">
    <text evidence="2">The sequence shown here is derived from an EMBL/GenBank/DDBJ whole genome shotgun (WGS) entry which is preliminary data.</text>
</comment>
<accession>W4Q6K7</accession>
<gene>
    <name evidence="2" type="ORF">JCM9140_3104</name>
</gene>
<keyword evidence="3" id="KW-1185">Reference proteome</keyword>
<reference evidence="2" key="1">
    <citation type="journal article" date="2014" name="Genome Announc.">
        <title>Draft Genome Sequences of Three Alkaliphilic Bacillus Strains, Bacillus wakoensis JCM 9140T, Bacillus akibai JCM 9157T, and Bacillus hemicellulosilyticus JCM 9152T.</title>
        <authorList>
            <person name="Yuki M."/>
            <person name="Oshima K."/>
            <person name="Suda W."/>
            <person name="Oshida Y."/>
            <person name="Kitamura K."/>
            <person name="Iida T."/>
            <person name="Hattori M."/>
            <person name="Ohkuma M."/>
        </authorList>
    </citation>
    <scope>NUCLEOTIDE SEQUENCE [LARGE SCALE GENOMIC DNA]</scope>
    <source>
        <strain evidence="2">JCM 9140</strain>
    </source>
</reference>
<evidence type="ECO:0000313" key="3">
    <source>
        <dbReference type="Proteomes" id="UP000018890"/>
    </source>
</evidence>
<feature type="domain" description="HTH cro/C1-type" evidence="1">
    <location>
        <begin position="9"/>
        <end position="64"/>
    </location>
</feature>
<dbReference type="STRING" id="1236970.JCM9140_3104"/>
<dbReference type="GO" id="GO:0003677">
    <property type="term" value="F:DNA binding"/>
    <property type="evidence" value="ECO:0007669"/>
    <property type="project" value="InterPro"/>
</dbReference>
<evidence type="ECO:0000259" key="1">
    <source>
        <dbReference type="PROSITE" id="PS50943"/>
    </source>
</evidence>
<dbReference type="EMBL" id="BAUT01000037">
    <property type="protein sequence ID" value="GAE26994.1"/>
    <property type="molecule type" value="Genomic_DNA"/>
</dbReference>
<dbReference type="OrthoDB" id="2662407at2"/>
<dbReference type="Pfam" id="PF01381">
    <property type="entry name" value="HTH_3"/>
    <property type="match status" value="1"/>
</dbReference>
<evidence type="ECO:0000313" key="2">
    <source>
        <dbReference type="EMBL" id="GAE26994.1"/>
    </source>
</evidence>
<proteinExistence type="predicted"/>
<dbReference type="SUPFAM" id="SSF47413">
    <property type="entry name" value="lambda repressor-like DNA-binding domains"/>
    <property type="match status" value="1"/>
</dbReference>
<dbReference type="SMART" id="SM00530">
    <property type="entry name" value="HTH_XRE"/>
    <property type="match status" value="1"/>
</dbReference>
<dbReference type="PROSITE" id="PS50943">
    <property type="entry name" value="HTH_CROC1"/>
    <property type="match status" value="1"/>
</dbReference>
<name>W4Q6K7_9BACI</name>
<dbReference type="AlphaFoldDB" id="W4Q6K7"/>
<dbReference type="InterPro" id="IPR001387">
    <property type="entry name" value="Cro/C1-type_HTH"/>
</dbReference>
<organism evidence="2 3">
    <name type="scientific">Halalkalibacter wakoensis JCM 9140</name>
    <dbReference type="NCBI Taxonomy" id="1236970"/>
    <lineage>
        <taxon>Bacteria</taxon>
        <taxon>Bacillati</taxon>
        <taxon>Bacillota</taxon>
        <taxon>Bacilli</taxon>
        <taxon>Bacillales</taxon>
        <taxon>Bacillaceae</taxon>
        <taxon>Halalkalibacter</taxon>
    </lineage>
</organism>
<dbReference type="Proteomes" id="UP000018890">
    <property type="component" value="Unassembled WGS sequence"/>
</dbReference>
<protein>
    <submittedName>
        <fullName evidence="2">Transcriptional regulator</fullName>
    </submittedName>
</protein>